<keyword evidence="4 10" id="KW-0808">Transferase</keyword>
<organism evidence="10 11">
    <name type="scientific">Funiculus sociatus GB2-A5</name>
    <dbReference type="NCBI Taxonomy" id="2933946"/>
    <lineage>
        <taxon>Bacteria</taxon>
        <taxon>Bacillati</taxon>
        <taxon>Cyanobacteriota</taxon>
        <taxon>Cyanophyceae</taxon>
        <taxon>Coleofasciculales</taxon>
        <taxon>Coleofasciculaceae</taxon>
        <taxon>Funiculus</taxon>
    </lineage>
</organism>
<dbReference type="EMBL" id="JAMPKK010000022">
    <property type="protein sequence ID" value="MEP0865145.1"/>
    <property type="molecule type" value="Genomic_DNA"/>
</dbReference>
<feature type="transmembrane region" description="Helical" evidence="8">
    <location>
        <begin position="115"/>
        <end position="137"/>
    </location>
</feature>
<dbReference type="PANTHER" id="PTHR33908:SF11">
    <property type="entry name" value="MEMBRANE PROTEIN"/>
    <property type="match status" value="1"/>
</dbReference>
<keyword evidence="2" id="KW-1003">Cell membrane</keyword>
<evidence type="ECO:0000256" key="6">
    <source>
        <dbReference type="ARBA" id="ARBA00022989"/>
    </source>
</evidence>
<name>A0ABV0JPG6_9CYAN</name>
<sequence>MRNLSLPNTWFGFFLIVVLVLGVFFRFVNLDKKVYWHDEAYTSLRISGYTSAEVNQQLFNGQVIGIEDLQKYQRPNSEKGLIDTIKALAIDDAQHPPLYYILVRFWVQLFGNSVAVTRSLSVLFSLLVFPCVYWLCLELFESPLVGWVAIALIAVSPFHVLYAQEAREYSLWTVTILLSSATLLRALRLTTKDGNKTYHIRAWGIYAATLALSIYTFPFSVLVGIGHGIYVIVIEGFRFTKKVAAFVLASLMAVLLFSPWLVIAIATWSETGANWTAVPIPLIAWLKTWGIHINRAFILTQGDFGFDTLLTYLTLPIFLILVSYSIYFICKNTKKEVWLFVLTLMGTLTLALVLPDLILGGQRSTSSRYIVPFYLGIQLSIAYLLATGITSARFLEQKFWQIVMAALISAGIVSCAINSQAETAWNKVVSYHNYQVSEIVNEAKAPLLITNSFGINFGNSLALSYVFEEKVRLMVVPGNTQPDFMNILNIPQGFSDVFLLNLSEQFQEKIKKESNFKIEPLYNDNFLWLSKLVKP</sequence>
<comment type="caution">
    <text evidence="10">The sequence shown here is derived from an EMBL/GenBank/DDBJ whole genome shotgun (WGS) entry which is preliminary data.</text>
</comment>
<dbReference type="InterPro" id="IPR038731">
    <property type="entry name" value="RgtA/B/C-like"/>
</dbReference>
<evidence type="ECO:0000313" key="10">
    <source>
        <dbReference type="EMBL" id="MEP0865145.1"/>
    </source>
</evidence>
<keyword evidence="3 10" id="KW-0328">Glycosyltransferase</keyword>
<evidence type="ECO:0000256" key="5">
    <source>
        <dbReference type="ARBA" id="ARBA00022692"/>
    </source>
</evidence>
<evidence type="ECO:0000256" key="1">
    <source>
        <dbReference type="ARBA" id="ARBA00004651"/>
    </source>
</evidence>
<accession>A0ABV0JPG6</accession>
<gene>
    <name evidence="10" type="ORF">NDI37_11780</name>
</gene>
<dbReference type="Proteomes" id="UP001442494">
    <property type="component" value="Unassembled WGS sequence"/>
</dbReference>
<evidence type="ECO:0000256" key="4">
    <source>
        <dbReference type="ARBA" id="ARBA00022679"/>
    </source>
</evidence>
<evidence type="ECO:0000313" key="11">
    <source>
        <dbReference type="Proteomes" id="UP001442494"/>
    </source>
</evidence>
<dbReference type="RefSeq" id="WP_190419117.1">
    <property type="nucleotide sequence ID" value="NZ_JAMPKK010000022.1"/>
</dbReference>
<keyword evidence="6 8" id="KW-1133">Transmembrane helix</keyword>
<evidence type="ECO:0000256" key="8">
    <source>
        <dbReference type="SAM" id="Phobius"/>
    </source>
</evidence>
<evidence type="ECO:0000256" key="7">
    <source>
        <dbReference type="ARBA" id="ARBA00023136"/>
    </source>
</evidence>
<dbReference type="EC" id="2.4.-.-" evidence="10"/>
<feature type="transmembrane region" description="Helical" evidence="8">
    <location>
        <begin position="144"/>
        <end position="163"/>
    </location>
</feature>
<evidence type="ECO:0000256" key="3">
    <source>
        <dbReference type="ARBA" id="ARBA00022676"/>
    </source>
</evidence>
<feature type="transmembrane region" description="Helical" evidence="8">
    <location>
        <begin position="221"/>
        <end position="239"/>
    </location>
</feature>
<feature type="domain" description="Glycosyltransferase RgtA/B/C/D-like" evidence="9">
    <location>
        <begin position="94"/>
        <end position="262"/>
    </location>
</feature>
<dbReference type="InterPro" id="IPR050297">
    <property type="entry name" value="LipidA_mod_glycosyltrf_83"/>
</dbReference>
<feature type="transmembrane region" description="Helical" evidence="8">
    <location>
        <begin position="309"/>
        <end position="330"/>
    </location>
</feature>
<reference evidence="10 11" key="1">
    <citation type="submission" date="2022-04" db="EMBL/GenBank/DDBJ databases">
        <title>Positive selection, recombination, and allopatry shape intraspecific diversity of widespread and dominant cyanobacteria.</title>
        <authorList>
            <person name="Wei J."/>
            <person name="Shu W."/>
            <person name="Hu C."/>
        </authorList>
    </citation>
    <scope>NUCLEOTIDE SEQUENCE [LARGE SCALE GENOMIC DNA]</scope>
    <source>
        <strain evidence="10 11">GB2-A5</strain>
    </source>
</reference>
<feature type="transmembrane region" description="Helical" evidence="8">
    <location>
        <begin position="9"/>
        <end position="28"/>
    </location>
</feature>
<feature type="transmembrane region" description="Helical" evidence="8">
    <location>
        <begin position="371"/>
        <end position="392"/>
    </location>
</feature>
<dbReference type="PANTHER" id="PTHR33908">
    <property type="entry name" value="MANNOSYLTRANSFERASE YKCB-RELATED"/>
    <property type="match status" value="1"/>
</dbReference>
<comment type="subcellular location">
    <subcellularLocation>
        <location evidence="1">Cell membrane</location>
        <topology evidence="1">Multi-pass membrane protein</topology>
    </subcellularLocation>
</comment>
<feature type="transmembrane region" description="Helical" evidence="8">
    <location>
        <begin position="169"/>
        <end position="186"/>
    </location>
</feature>
<protein>
    <submittedName>
        <fullName evidence="10">Glycosyltransferase family 39 protein</fullName>
        <ecNumber evidence="10">2.4.-.-</ecNumber>
    </submittedName>
</protein>
<feature type="transmembrane region" description="Helical" evidence="8">
    <location>
        <begin position="399"/>
        <end position="419"/>
    </location>
</feature>
<proteinExistence type="predicted"/>
<evidence type="ECO:0000256" key="2">
    <source>
        <dbReference type="ARBA" id="ARBA00022475"/>
    </source>
</evidence>
<evidence type="ECO:0000259" key="9">
    <source>
        <dbReference type="Pfam" id="PF13231"/>
    </source>
</evidence>
<dbReference type="Pfam" id="PF13231">
    <property type="entry name" value="PMT_2"/>
    <property type="match status" value="1"/>
</dbReference>
<dbReference type="GO" id="GO:0016757">
    <property type="term" value="F:glycosyltransferase activity"/>
    <property type="evidence" value="ECO:0007669"/>
    <property type="project" value="UniProtKB-KW"/>
</dbReference>
<feature type="transmembrane region" description="Helical" evidence="8">
    <location>
        <begin position="337"/>
        <end position="359"/>
    </location>
</feature>
<keyword evidence="7 8" id="KW-0472">Membrane</keyword>
<keyword evidence="11" id="KW-1185">Reference proteome</keyword>
<feature type="transmembrane region" description="Helical" evidence="8">
    <location>
        <begin position="246"/>
        <end position="268"/>
    </location>
</feature>
<keyword evidence="5 8" id="KW-0812">Transmembrane</keyword>